<comment type="caution">
    <text evidence="1">The sequence shown here is derived from an EMBL/GenBank/DDBJ whole genome shotgun (WGS) entry which is preliminary data.</text>
</comment>
<keyword evidence="2" id="KW-1185">Reference proteome</keyword>
<protein>
    <submittedName>
        <fullName evidence="1">Uncharacterized protein</fullName>
    </submittedName>
</protein>
<sequence length="41" mass="4524">MLVHVADRLCAALGQPAWRRRSERIAGWMFITLAVGVAATE</sequence>
<gene>
    <name evidence="1" type="ORF">QWM81_04845</name>
</gene>
<name>A0ABT7Z293_9ACTN</name>
<proteinExistence type="predicted"/>
<dbReference type="RefSeq" id="WP_290110295.1">
    <property type="nucleotide sequence ID" value="NZ_JAUEPL010000004.1"/>
</dbReference>
<organism evidence="1 2">
    <name type="scientific">Streptomyces ficellus</name>
    <dbReference type="NCBI Taxonomy" id="1977088"/>
    <lineage>
        <taxon>Bacteria</taxon>
        <taxon>Bacillati</taxon>
        <taxon>Actinomycetota</taxon>
        <taxon>Actinomycetes</taxon>
        <taxon>Kitasatosporales</taxon>
        <taxon>Streptomycetaceae</taxon>
        <taxon>Streptomyces</taxon>
    </lineage>
</organism>
<dbReference type="EMBL" id="JAUEPL010000004">
    <property type="protein sequence ID" value="MDN3293382.1"/>
    <property type="molecule type" value="Genomic_DNA"/>
</dbReference>
<evidence type="ECO:0000313" key="1">
    <source>
        <dbReference type="EMBL" id="MDN3293382.1"/>
    </source>
</evidence>
<accession>A0ABT7Z293</accession>
<dbReference type="Proteomes" id="UP001174050">
    <property type="component" value="Unassembled WGS sequence"/>
</dbReference>
<evidence type="ECO:0000313" key="2">
    <source>
        <dbReference type="Proteomes" id="UP001174050"/>
    </source>
</evidence>
<reference evidence="1" key="1">
    <citation type="submission" date="2023-06" db="EMBL/GenBank/DDBJ databases">
        <title>WGS-Sequencing of Streptomyces ficellus isolate 21 collected from sand in Gara Djebilet Iron Mine in Algeria.</title>
        <authorList>
            <person name="Zegers G.P."/>
            <person name="Gomez A."/>
            <person name="Gueddou A."/>
            <person name="Zahara A.F."/>
            <person name="Worth M."/>
            <person name="Sevigny J.L."/>
            <person name="Tisa L."/>
        </authorList>
    </citation>
    <scope>NUCLEOTIDE SEQUENCE</scope>
    <source>
        <strain evidence="1">AS11</strain>
    </source>
</reference>